<dbReference type="PRINTS" id="PR00081">
    <property type="entry name" value="GDHRDH"/>
</dbReference>
<evidence type="ECO:0000313" key="4">
    <source>
        <dbReference type="Proteomes" id="UP000076154"/>
    </source>
</evidence>
<evidence type="ECO:0000256" key="1">
    <source>
        <dbReference type="ARBA" id="ARBA00006484"/>
    </source>
</evidence>
<dbReference type="Proteomes" id="UP000076154">
    <property type="component" value="Unassembled WGS sequence"/>
</dbReference>
<dbReference type="PANTHER" id="PTHR43639">
    <property type="entry name" value="OXIDOREDUCTASE, SHORT-CHAIN DEHYDROGENASE/REDUCTASE FAMILY (AFU_ORTHOLOGUE AFUA_5G02870)"/>
    <property type="match status" value="1"/>
</dbReference>
<evidence type="ECO:0008006" key="5">
    <source>
        <dbReference type="Google" id="ProtNLM"/>
    </source>
</evidence>
<dbReference type="GO" id="GO:0016491">
    <property type="term" value="F:oxidoreductase activity"/>
    <property type="evidence" value="ECO:0007669"/>
    <property type="project" value="UniProtKB-KW"/>
</dbReference>
<dbReference type="PANTHER" id="PTHR43639:SF1">
    <property type="entry name" value="SHORT-CHAIN DEHYDROGENASE_REDUCTASE FAMILY PROTEIN"/>
    <property type="match status" value="1"/>
</dbReference>
<comment type="caution">
    <text evidence="3">The sequence shown here is derived from an EMBL/GenBank/DDBJ whole genome shotgun (WGS) entry which is preliminary data.</text>
</comment>
<dbReference type="InterPro" id="IPR002347">
    <property type="entry name" value="SDR_fam"/>
</dbReference>
<name>A0A369JAC2_HYPMA</name>
<dbReference type="Pfam" id="PF00106">
    <property type="entry name" value="adh_short"/>
    <property type="match status" value="1"/>
</dbReference>
<reference evidence="3" key="1">
    <citation type="submission" date="2018-04" db="EMBL/GenBank/DDBJ databases">
        <title>Whole genome sequencing of Hypsizygus marmoreus.</title>
        <authorList>
            <person name="Choi I.-G."/>
            <person name="Min B."/>
            <person name="Kim J.-G."/>
            <person name="Kim S."/>
            <person name="Oh Y.-L."/>
            <person name="Kong W.-S."/>
            <person name="Park H."/>
            <person name="Jeong J."/>
            <person name="Song E.-S."/>
        </authorList>
    </citation>
    <scope>NUCLEOTIDE SEQUENCE [LARGE SCALE GENOMIC DNA]</scope>
    <source>
        <strain evidence="3">51987-8</strain>
    </source>
</reference>
<dbReference type="STRING" id="39966.A0A369JAC2"/>
<keyword evidence="4" id="KW-1185">Reference proteome</keyword>
<dbReference type="Gene3D" id="3.40.50.720">
    <property type="entry name" value="NAD(P)-binding Rossmann-like Domain"/>
    <property type="match status" value="1"/>
</dbReference>
<gene>
    <name evidence="3" type="ORF">Hypma_014544</name>
</gene>
<dbReference type="SUPFAM" id="SSF51735">
    <property type="entry name" value="NAD(P)-binding Rossmann-fold domains"/>
    <property type="match status" value="1"/>
</dbReference>
<accession>A0A369JAC2</accession>
<comment type="similarity">
    <text evidence="1">Belongs to the short-chain dehydrogenases/reductases (SDR) family.</text>
</comment>
<proteinExistence type="inferred from homology"/>
<dbReference type="InParanoid" id="A0A369JAC2"/>
<sequence length="189" mass="20135">MLYLTHPIQVKENAMLDFIFLTIDDLPVLDLPLCPKQPHSKVKLYIRIGSKLPGISTFGKTAVVNLVSEGRRSTGGASGRTVAVVTGSYRPIGVAIAKSLVEQGANVVVNYVTDNAAADEVVQAIRSQGKGATIAVCADTSTLQGGQLLLNEAVKTFDKIDILVLNAGIMGSKTLADVDEAFFNSHFQY</sequence>
<dbReference type="InterPro" id="IPR036291">
    <property type="entry name" value="NAD(P)-bd_dom_sf"/>
</dbReference>
<dbReference type="EMBL" id="LUEZ02000087">
    <property type="protein sequence ID" value="RDB18808.1"/>
    <property type="molecule type" value="Genomic_DNA"/>
</dbReference>
<keyword evidence="2" id="KW-0560">Oxidoreductase</keyword>
<dbReference type="AlphaFoldDB" id="A0A369JAC2"/>
<dbReference type="OrthoDB" id="5327538at2759"/>
<evidence type="ECO:0000313" key="3">
    <source>
        <dbReference type="EMBL" id="RDB18808.1"/>
    </source>
</evidence>
<protein>
    <recommendedName>
        <fullName evidence="5">Versicolorin reductase</fullName>
    </recommendedName>
</protein>
<organism evidence="3 4">
    <name type="scientific">Hypsizygus marmoreus</name>
    <name type="common">White beech mushroom</name>
    <name type="synonym">Agaricus marmoreus</name>
    <dbReference type="NCBI Taxonomy" id="39966"/>
    <lineage>
        <taxon>Eukaryota</taxon>
        <taxon>Fungi</taxon>
        <taxon>Dikarya</taxon>
        <taxon>Basidiomycota</taxon>
        <taxon>Agaricomycotina</taxon>
        <taxon>Agaricomycetes</taxon>
        <taxon>Agaricomycetidae</taxon>
        <taxon>Agaricales</taxon>
        <taxon>Tricholomatineae</taxon>
        <taxon>Lyophyllaceae</taxon>
        <taxon>Hypsizygus</taxon>
    </lineage>
</organism>
<evidence type="ECO:0000256" key="2">
    <source>
        <dbReference type="ARBA" id="ARBA00023002"/>
    </source>
</evidence>